<dbReference type="PANTHER" id="PTHR43194:SF4">
    <property type="entry name" value="AB HYDROLASE-1 DOMAIN-CONTAINING PROTEIN"/>
    <property type="match status" value="1"/>
</dbReference>
<name>A0A1L7WFX2_9HELO</name>
<dbReference type="PANTHER" id="PTHR43194">
    <property type="entry name" value="HYDROLASE ALPHA/BETA FOLD FAMILY"/>
    <property type="match status" value="1"/>
</dbReference>
<dbReference type="OrthoDB" id="9978720at2759"/>
<evidence type="ECO:0000313" key="3">
    <source>
        <dbReference type="EMBL" id="CZR51671.1"/>
    </source>
</evidence>
<dbReference type="Gene3D" id="3.40.50.1820">
    <property type="entry name" value="alpha/beta hydrolase"/>
    <property type="match status" value="1"/>
</dbReference>
<sequence>MKGLKLGFVFCLLLQTFCFLSLLRLASSSEAQHIRNYFYVGGQYIYDGKGGHVVQDQMYVEELTPAAGCTKPYPLVFIHGIGQTGTNWLNKPDGGQGWASYFLNLGYTIYLIDQTSRARSPWLPPPLNNVTSLSTITAEVIEQRFTNPESHNLWPQASLHTQWPGGPGKGIMGNEAFDAYYASNAPTVFAAVPQQTAMQAAGKALLGRLKRPVILIGHSQGGAIPWIWADSHPEFVHSIIVLEPAGPPFIEPTLNGKTPARAWGMTDIPITWSPPVTNVSTDFVKTTIFSNSSSIEDCTLQVKNNTTKPRQMVNFKDIRVLVVTAQASWHAMYDWCTVKFLRQAGVGTDHAVLGDLGVEGNGHMMFLEMNSDVIASVLRRWIEKREVGVWAGEGRL</sequence>
<feature type="chain" id="PRO_5009875146" evidence="1">
    <location>
        <begin position="32"/>
        <end position="396"/>
    </location>
</feature>
<accession>A0A1L7WFX2</accession>
<protein>
    <submittedName>
        <fullName evidence="3">Related to fusarubin cluster-esterase</fullName>
    </submittedName>
</protein>
<dbReference type="Proteomes" id="UP000184330">
    <property type="component" value="Unassembled WGS sequence"/>
</dbReference>
<organism evidence="3 4">
    <name type="scientific">Phialocephala subalpina</name>
    <dbReference type="NCBI Taxonomy" id="576137"/>
    <lineage>
        <taxon>Eukaryota</taxon>
        <taxon>Fungi</taxon>
        <taxon>Dikarya</taxon>
        <taxon>Ascomycota</taxon>
        <taxon>Pezizomycotina</taxon>
        <taxon>Leotiomycetes</taxon>
        <taxon>Helotiales</taxon>
        <taxon>Mollisiaceae</taxon>
        <taxon>Phialocephala</taxon>
        <taxon>Phialocephala fortinii species complex</taxon>
    </lineage>
</organism>
<dbReference type="SUPFAM" id="SSF53474">
    <property type="entry name" value="alpha/beta-Hydrolases"/>
    <property type="match status" value="1"/>
</dbReference>
<keyword evidence="1" id="KW-0732">Signal</keyword>
<proteinExistence type="predicted"/>
<gene>
    <name evidence="3" type="ORF">PAC_01548</name>
</gene>
<dbReference type="InterPro" id="IPR029058">
    <property type="entry name" value="AB_hydrolase_fold"/>
</dbReference>
<dbReference type="InterPro" id="IPR050228">
    <property type="entry name" value="Carboxylesterase_BioH"/>
</dbReference>
<dbReference type="Pfam" id="PF12697">
    <property type="entry name" value="Abhydrolase_6"/>
    <property type="match status" value="1"/>
</dbReference>
<dbReference type="InterPro" id="IPR000073">
    <property type="entry name" value="AB_hydrolase_1"/>
</dbReference>
<dbReference type="CDD" id="cd12809">
    <property type="entry name" value="Esterase_713_like-2"/>
    <property type="match status" value="1"/>
</dbReference>
<reference evidence="3 4" key="1">
    <citation type="submission" date="2016-03" db="EMBL/GenBank/DDBJ databases">
        <authorList>
            <person name="Ploux O."/>
        </authorList>
    </citation>
    <scope>NUCLEOTIDE SEQUENCE [LARGE SCALE GENOMIC DNA]</scope>
    <source>
        <strain evidence="3 4">UAMH 11012</strain>
    </source>
</reference>
<feature type="signal peptide" evidence="1">
    <location>
        <begin position="1"/>
        <end position="31"/>
    </location>
</feature>
<evidence type="ECO:0000256" key="1">
    <source>
        <dbReference type="SAM" id="SignalP"/>
    </source>
</evidence>
<keyword evidence="4" id="KW-1185">Reference proteome</keyword>
<dbReference type="STRING" id="576137.A0A1L7WFX2"/>
<feature type="domain" description="AB hydrolase-1" evidence="2">
    <location>
        <begin position="75"/>
        <end position="375"/>
    </location>
</feature>
<dbReference type="EMBL" id="FJOG01000002">
    <property type="protein sequence ID" value="CZR51671.1"/>
    <property type="molecule type" value="Genomic_DNA"/>
</dbReference>
<dbReference type="AlphaFoldDB" id="A0A1L7WFX2"/>
<evidence type="ECO:0000313" key="4">
    <source>
        <dbReference type="Proteomes" id="UP000184330"/>
    </source>
</evidence>
<evidence type="ECO:0000259" key="2">
    <source>
        <dbReference type="Pfam" id="PF12697"/>
    </source>
</evidence>